<dbReference type="AlphaFoldDB" id="A0AAD2J529"/>
<comment type="caution">
    <text evidence="1">The sequence shown here is derived from an EMBL/GenBank/DDBJ whole genome shotgun (WGS) entry which is preliminary data.</text>
</comment>
<evidence type="ECO:0000313" key="2">
    <source>
        <dbReference type="Proteomes" id="UP000044098"/>
    </source>
</evidence>
<dbReference type="Proteomes" id="UP000044098">
    <property type="component" value="Unassembled WGS sequence"/>
</dbReference>
<accession>A0AAD2J529</accession>
<reference evidence="1 2" key="1">
    <citation type="submission" date="2015-09" db="EMBL/GenBank/DDBJ databases">
        <authorList>
            <consortium name="Pathogen Informatics"/>
        </authorList>
    </citation>
    <scope>NUCLEOTIDE SEQUENCE [LARGE SCALE GENOMIC DNA]</scope>
    <source>
        <strain evidence="1 2">2789STDY5608625</strain>
    </source>
</reference>
<gene>
    <name evidence="1" type="ORF">ERS370000_05503</name>
</gene>
<proteinExistence type="predicted"/>
<organism evidence="1 2">
    <name type="scientific">Achromobacter aegrifaciens</name>
    <dbReference type="NCBI Taxonomy" id="1287736"/>
    <lineage>
        <taxon>Bacteria</taxon>
        <taxon>Pseudomonadati</taxon>
        <taxon>Pseudomonadota</taxon>
        <taxon>Betaproteobacteria</taxon>
        <taxon>Burkholderiales</taxon>
        <taxon>Alcaligenaceae</taxon>
        <taxon>Achromobacter</taxon>
    </lineage>
</organism>
<dbReference type="RefSeq" id="WP_054458112.1">
    <property type="nucleotide sequence ID" value="NZ_CYTK01000012.1"/>
</dbReference>
<dbReference type="EMBL" id="CYTK01000012">
    <property type="protein sequence ID" value="CUJ71918.1"/>
    <property type="molecule type" value="Genomic_DNA"/>
</dbReference>
<sequence>MSSRYSHAYSLAFEISSGDSDGEGVSGSQLRQAIISRLSKLSDAELAEACGAPFDTHEVE</sequence>
<protein>
    <submittedName>
        <fullName evidence="1">Uncharacterized protein</fullName>
    </submittedName>
</protein>
<name>A0AAD2J529_ACHAE</name>
<evidence type="ECO:0000313" key="1">
    <source>
        <dbReference type="EMBL" id="CUJ71918.1"/>
    </source>
</evidence>